<keyword evidence="2" id="KW-0813">Transport</keyword>
<dbReference type="Proteomes" id="UP001597383">
    <property type="component" value="Unassembled WGS sequence"/>
</dbReference>
<dbReference type="Gene3D" id="3.40.190.170">
    <property type="entry name" value="Bacterial extracellular solute-binding protein, family 7"/>
    <property type="match status" value="1"/>
</dbReference>
<dbReference type="SUPFAM" id="SSF53850">
    <property type="entry name" value="Periplasmic binding protein-like II"/>
    <property type="match status" value="1"/>
</dbReference>
<reference evidence="6" key="1">
    <citation type="journal article" date="2019" name="Int. J. Syst. Evol. Microbiol.">
        <title>The Global Catalogue of Microorganisms (GCM) 10K type strain sequencing project: providing services to taxonomists for standard genome sequencing and annotation.</title>
        <authorList>
            <consortium name="The Broad Institute Genomics Platform"/>
            <consortium name="The Broad Institute Genome Sequencing Center for Infectious Disease"/>
            <person name="Wu L."/>
            <person name="Ma J."/>
        </authorList>
    </citation>
    <scope>NUCLEOTIDE SEQUENCE [LARGE SCALE GENOMIC DNA]</scope>
    <source>
        <strain evidence="6">R28</strain>
    </source>
</reference>
<protein>
    <submittedName>
        <fullName evidence="5">TRAP transporter substrate-binding protein</fullName>
    </submittedName>
</protein>
<name>A0ABW4W0E7_9BACI</name>
<gene>
    <name evidence="5" type="ORF">ACFSJF_09605</name>
</gene>
<accession>A0ABW4W0E7</accession>
<proteinExistence type="inferred from homology"/>
<feature type="chain" id="PRO_5046833626" evidence="4">
    <location>
        <begin position="20"/>
        <end position="357"/>
    </location>
</feature>
<evidence type="ECO:0000256" key="3">
    <source>
        <dbReference type="ARBA" id="ARBA00022729"/>
    </source>
</evidence>
<organism evidence="5 6">
    <name type="scientific">Ornithinibacillus salinisoli</name>
    <dbReference type="NCBI Taxonomy" id="1848459"/>
    <lineage>
        <taxon>Bacteria</taxon>
        <taxon>Bacillati</taxon>
        <taxon>Bacillota</taxon>
        <taxon>Bacilli</taxon>
        <taxon>Bacillales</taxon>
        <taxon>Bacillaceae</taxon>
        <taxon>Ornithinibacillus</taxon>
    </lineage>
</organism>
<sequence>MMKWSFRFLVALTVSSILVGCGVGNSTDGNGDPEYVLKAANVLAEDDASSKGLDKFAELVEEKSDGNIKIDVLHGGQLGSGVETFEAVKNGNLDMAADSFANLATITPAFEMFHFPFLFESRDQMLNALNSDKVQDQINEELTDVGLSWFTTFEIGGPRVIGTSEVKINSIEDLQGLKFRASRSPLEIASQEAWGATGVTVDWPETPESVRLGMVDGLTVPYASFYSAKFHEGDLINYIADVSFQNYASVTVVNREKWNELPEDVREILVEAEQEAKEWHIDFVSDYVTENIKEMKEAGVEVYTIPEDSYNEIKDVTIDKVWDEFIGDEGMSQEKLDLILEERGPVGDNGWGYDITQ</sequence>
<dbReference type="PANTHER" id="PTHR33376:SF7">
    <property type="entry name" value="C4-DICARBOXYLATE-BINDING PROTEIN DCTB"/>
    <property type="match status" value="1"/>
</dbReference>
<keyword evidence="6" id="KW-1185">Reference proteome</keyword>
<keyword evidence="3 4" id="KW-0732">Signal</keyword>
<evidence type="ECO:0000256" key="2">
    <source>
        <dbReference type="ARBA" id="ARBA00022448"/>
    </source>
</evidence>
<evidence type="ECO:0000256" key="4">
    <source>
        <dbReference type="SAM" id="SignalP"/>
    </source>
</evidence>
<dbReference type="CDD" id="cd13603">
    <property type="entry name" value="PBP2_TRAP_Siap_TeaA_like"/>
    <property type="match status" value="1"/>
</dbReference>
<dbReference type="PANTHER" id="PTHR33376">
    <property type="match status" value="1"/>
</dbReference>
<dbReference type="InterPro" id="IPR018389">
    <property type="entry name" value="DctP_fam"/>
</dbReference>
<comment type="similarity">
    <text evidence="1">Belongs to the bacterial solute-binding protein 7 family.</text>
</comment>
<dbReference type="NCBIfam" id="NF037995">
    <property type="entry name" value="TRAP_S1"/>
    <property type="match status" value="1"/>
</dbReference>
<dbReference type="PROSITE" id="PS51257">
    <property type="entry name" value="PROKAR_LIPOPROTEIN"/>
    <property type="match status" value="1"/>
</dbReference>
<dbReference type="InterPro" id="IPR038404">
    <property type="entry name" value="TRAP_DctP_sf"/>
</dbReference>
<evidence type="ECO:0000313" key="6">
    <source>
        <dbReference type="Proteomes" id="UP001597383"/>
    </source>
</evidence>
<feature type="signal peptide" evidence="4">
    <location>
        <begin position="1"/>
        <end position="19"/>
    </location>
</feature>
<dbReference type="Pfam" id="PF03480">
    <property type="entry name" value="DctP"/>
    <property type="match status" value="1"/>
</dbReference>
<evidence type="ECO:0000313" key="5">
    <source>
        <dbReference type="EMBL" id="MFD2044521.1"/>
    </source>
</evidence>
<evidence type="ECO:0000256" key="1">
    <source>
        <dbReference type="ARBA" id="ARBA00009023"/>
    </source>
</evidence>
<comment type="caution">
    <text evidence="5">The sequence shown here is derived from an EMBL/GenBank/DDBJ whole genome shotgun (WGS) entry which is preliminary data.</text>
</comment>
<dbReference type="EMBL" id="JBHUHQ010000015">
    <property type="protein sequence ID" value="MFD2044521.1"/>
    <property type="molecule type" value="Genomic_DNA"/>
</dbReference>
<dbReference type="RefSeq" id="WP_377556249.1">
    <property type="nucleotide sequence ID" value="NZ_JBHUHQ010000015.1"/>
</dbReference>